<name>A0A8M1M4H0_NEOSC</name>
<evidence type="ECO:0000256" key="6">
    <source>
        <dbReference type="ARBA" id="ARBA00046610"/>
    </source>
</evidence>
<dbReference type="InterPro" id="IPR008555">
    <property type="entry name" value="SIKE"/>
</dbReference>
<comment type="function">
    <text evidence="5">Physiological suppressor of IKK-epsilon and TBK1 that plays an inhibitory role in virus- and TLR3-triggered IRF3. Inhibits TLR3-mediated activation of interferon-stimulated response elements (ISRE) and the IFN-beta promoter. May act by disrupting the interactions of IKBKE or TBK1 with TICAM1/TRIF, IRF3 and RIGI. Does not inhibit NF-kappa-B activation pathways. Associates with the striatin-interacting phosphatase and kinase (STRIPAK) core complex, forming the extended (SIKE1:SLMAP)STRIPAK complex. The (SIKE1:SLMAP)STRIPAK complex dephosphorylates STK3 leading to the inhibition of Hippo signaling and the control of cell growth.</text>
</comment>
<dbReference type="PANTHER" id="PTHR12186">
    <property type="entry name" value="SIKE FAMILY MEMBER"/>
    <property type="match status" value="1"/>
</dbReference>
<dbReference type="KEGG" id="nsu:110590236"/>
<evidence type="ECO:0000256" key="2">
    <source>
        <dbReference type="ARBA" id="ARBA00023054"/>
    </source>
</evidence>
<dbReference type="RefSeq" id="XP_044767323.1">
    <property type="nucleotide sequence ID" value="XM_044911388.1"/>
</dbReference>
<protein>
    <recommendedName>
        <fullName evidence="3">Suppressor of IKBKE 1</fullName>
    </recommendedName>
    <alternativeName>
        <fullName evidence="4">Suppressor of IKK-epsilon</fullName>
    </alternativeName>
</protein>
<evidence type="ECO:0000256" key="4">
    <source>
        <dbReference type="ARBA" id="ARBA00042344"/>
    </source>
</evidence>
<reference evidence="8" key="1">
    <citation type="submission" date="2025-08" db="UniProtKB">
        <authorList>
            <consortium name="RefSeq"/>
        </authorList>
    </citation>
    <scope>IDENTIFICATION</scope>
    <source>
        <tissue evidence="8">Blood</tissue>
    </source>
</reference>
<evidence type="ECO:0000256" key="3">
    <source>
        <dbReference type="ARBA" id="ARBA00041003"/>
    </source>
</evidence>
<proteinExistence type="inferred from homology"/>
<accession>A0A8M1M4H0</accession>
<keyword evidence="7" id="KW-1185">Reference proteome</keyword>
<evidence type="ECO:0000256" key="5">
    <source>
        <dbReference type="ARBA" id="ARBA00046176"/>
    </source>
</evidence>
<dbReference type="AlphaFoldDB" id="A0A8M1M4H0"/>
<dbReference type="GeneID" id="110590236"/>
<sequence>MKGGGGNAFREIHPVSEDTGLQHVVSSCTSGQFLRAKEIVFEYDFDLCGPQPKIVHVETYCSSQFRPALRALPDQVGQRYPEDASDIKDMSKFKPHILLSQENTQIRDLQQENRELWVSLEEHQDALELIMSKYQKMLQLMVAKKAVDAEPVLKAHQSHPAEIESQIDRIYEMGEVMRKAVQVDDDQFCKIQEKLAQLELENKELRELLSISSESLQVRKENSMATASQAIK</sequence>
<dbReference type="Pfam" id="PF05769">
    <property type="entry name" value="SIKE"/>
    <property type="match status" value="1"/>
</dbReference>
<organism evidence="7 8">
    <name type="scientific">Neomonachus schauinslandi</name>
    <name type="common">Hawaiian monk seal</name>
    <name type="synonym">Monachus schauinslandi</name>
    <dbReference type="NCBI Taxonomy" id="29088"/>
    <lineage>
        <taxon>Eukaryota</taxon>
        <taxon>Metazoa</taxon>
        <taxon>Chordata</taxon>
        <taxon>Craniata</taxon>
        <taxon>Vertebrata</taxon>
        <taxon>Euteleostomi</taxon>
        <taxon>Mammalia</taxon>
        <taxon>Eutheria</taxon>
        <taxon>Laurasiatheria</taxon>
        <taxon>Carnivora</taxon>
        <taxon>Caniformia</taxon>
        <taxon>Pinnipedia</taxon>
        <taxon>Phocidae</taxon>
        <taxon>Monachinae</taxon>
        <taxon>Monachini</taxon>
        <taxon>Neomonachus</taxon>
    </lineage>
</organism>
<evidence type="ECO:0000313" key="7">
    <source>
        <dbReference type="Proteomes" id="UP000248481"/>
    </source>
</evidence>
<comment type="similarity">
    <text evidence="1">Belongs to the SIKE family.</text>
</comment>
<dbReference type="Proteomes" id="UP000248481">
    <property type="component" value="Chromosome 16"/>
</dbReference>
<gene>
    <name evidence="8" type="primary">LOC110590236</name>
</gene>
<evidence type="ECO:0000313" key="8">
    <source>
        <dbReference type="RefSeq" id="XP_044767323.1"/>
    </source>
</evidence>
<dbReference type="SUPFAM" id="SSF46966">
    <property type="entry name" value="Spectrin repeat"/>
    <property type="match status" value="1"/>
</dbReference>
<evidence type="ECO:0000256" key="1">
    <source>
        <dbReference type="ARBA" id="ARBA00005537"/>
    </source>
</evidence>
<keyword evidence="2" id="KW-0175">Coiled coil</keyword>
<dbReference type="PANTHER" id="PTHR12186:SF4">
    <property type="entry name" value="SUPPRESSOR OF IKBKE 1"/>
    <property type="match status" value="1"/>
</dbReference>
<comment type="subunit">
    <text evidence="6">Interacts with IKBKE and TBK1 via its coiled coil region. Interaction with TBK1 is disrupted upon viral infection or TLR3 stimulation. Interacts with CDC42BPB. Interacts with SIKE1 which mediates association with the STRIPAK core complex composed of PP2A catalytic and scaffolding subunits, the striatins (PP2A regulatory subunits), the striatin-associated proteins MOB4, STRIP1 and STRIP2, PDCD10 and members of the STE20 kinases, such as STK24 and STK26.</text>
</comment>